<dbReference type="InterPro" id="IPR011330">
    <property type="entry name" value="Glyco_hydro/deAcase_b/a-brl"/>
</dbReference>
<dbReference type="KEGG" id="them:FPV09_05210"/>
<comment type="similarity">
    <text evidence="1">Belongs to the glycosyl hydrolase 57 family.</text>
</comment>
<dbReference type="AlphaFoldDB" id="A0A5C0SKP0"/>
<dbReference type="CDD" id="cd10796">
    <property type="entry name" value="GH57N_APU"/>
    <property type="match status" value="1"/>
</dbReference>
<dbReference type="SUPFAM" id="SSF88713">
    <property type="entry name" value="Glycoside hydrolase/deacetylase"/>
    <property type="match status" value="1"/>
</dbReference>
<sequence>MRAMAVILLGVLLIAAVSPSVSTGSLPSDYGAEITSTGFRLRSWTVRGTNVIGAGDRGALGKSLPLWDWLLSEPWPGSLATGEYQLREDRDAIVGTLQTGSLLVEKRLQTVDSNRALLNVTFTNTRDSTFKSLVNWDSFDLGYAIAWAGYLGKPGGEQEIWMENGQLHIEEKNWVRLGAKVEAFGLVDFDEDLIALVFPDEKSVALWLESGSWGVETRAEFPPLVLEPGESKTYVFEVFVGHIEELKEVYPEIYEKLEPFLERNRFEITFDSQAFPIVGEITNLTVRITPKEPLDKTGRLSVSVACGEGTFERTYPVDLSKESKVTLQITPEKSCRIKAELELEGEIIASASTTMRAFERGKPLKVVFVWHHHQSPGVWPNGTLHGPWALVHTYDDELEPYYDGGAYYFHAWILQKYPEIKMTYHLSPSLLWQWNLTNTGWCQSYPSYQCFTRESPEAKKVREAMRLYRYLYEKGQIEILSSYFAHPIGGYIAERYGWLDLLDYELSLGKKTTEEVIGVDASGIWLSEMAFSPKLVPLLEEHGFEYTVLDDRCHLRGLYPYSPYHLYAIENSSIKVLFRDHTISDDFAFNNNFRSEEEAKEKARKIVEEILSVKEVDPNAEVVTIAADGENWIIFSPNPGLTAKYFEYLLQYLQEAQEKGLIETVTLRDAVSELEPYRNATPLTTSWLCSWDKWTKEKKSVQEPMWERDEEVYNLTQAYVEKCGKDETYEKALYGLAQALDSDFYWAEFSYPPHVYAWLNWTENLVKDGLKGCSSTNVTPTTTTTSAAILHDTTSAIETHSTSETGESTGSSICGVGTLSALSLLVLLLRKKE</sequence>
<dbReference type="InterPro" id="IPR004300">
    <property type="entry name" value="Glyco_hydro_57_N"/>
</dbReference>
<evidence type="ECO:0000256" key="2">
    <source>
        <dbReference type="ARBA" id="ARBA00023277"/>
    </source>
</evidence>
<dbReference type="GO" id="GO:0005975">
    <property type="term" value="P:carbohydrate metabolic process"/>
    <property type="evidence" value="ECO:0007669"/>
    <property type="project" value="InterPro"/>
</dbReference>
<dbReference type="PANTHER" id="PTHR36306">
    <property type="entry name" value="ALPHA-AMYLASE-RELATED-RELATED"/>
    <property type="match status" value="1"/>
</dbReference>
<evidence type="ECO:0000313" key="4">
    <source>
        <dbReference type="EMBL" id="QEK14602.1"/>
    </source>
</evidence>
<dbReference type="RefSeq" id="WP_148882631.1">
    <property type="nucleotide sequence ID" value="NZ_CP041932.1"/>
</dbReference>
<name>A0A5C0SKP0_9EURY</name>
<keyword evidence="2" id="KW-0119">Carbohydrate metabolism</keyword>
<gene>
    <name evidence="4" type="ORF">FPV09_05210</name>
</gene>
<dbReference type="Pfam" id="PF03065">
    <property type="entry name" value="Glyco_hydro_57"/>
    <property type="match status" value="1"/>
</dbReference>
<dbReference type="GeneID" id="41609231"/>
<proteinExistence type="inferred from homology"/>
<dbReference type="InterPro" id="IPR052046">
    <property type="entry name" value="GH57_Enzymes"/>
</dbReference>
<feature type="domain" description="Glycoside hydrolase family 57 N-terminal" evidence="3">
    <location>
        <begin position="368"/>
        <end position="677"/>
    </location>
</feature>
<dbReference type="Proteomes" id="UP000322631">
    <property type="component" value="Chromosome"/>
</dbReference>
<evidence type="ECO:0000259" key="3">
    <source>
        <dbReference type="Pfam" id="PF03065"/>
    </source>
</evidence>
<evidence type="ECO:0000256" key="1">
    <source>
        <dbReference type="ARBA" id="ARBA00006821"/>
    </source>
</evidence>
<dbReference type="EMBL" id="CP041932">
    <property type="protein sequence ID" value="QEK14602.1"/>
    <property type="molecule type" value="Genomic_DNA"/>
</dbReference>
<dbReference type="Gene3D" id="3.20.110.20">
    <property type="match status" value="1"/>
</dbReference>
<reference evidence="4 5" key="1">
    <citation type="submission" date="2019-07" db="EMBL/GenBank/DDBJ databases">
        <title>Complete genome of Thermococcus acidophilus.</title>
        <authorList>
            <person name="Li X."/>
        </authorList>
    </citation>
    <scope>NUCLEOTIDE SEQUENCE [LARGE SCALE GENOMIC DNA]</scope>
    <source>
        <strain evidence="4 5">SY113</strain>
    </source>
</reference>
<protein>
    <recommendedName>
        <fullName evidence="3">Glycoside hydrolase family 57 N-terminal domain-containing protein</fullName>
    </recommendedName>
</protein>
<organism evidence="4 5">
    <name type="scientific">Thermococcus aciditolerans</name>
    <dbReference type="NCBI Taxonomy" id="2598455"/>
    <lineage>
        <taxon>Archaea</taxon>
        <taxon>Methanobacteriati</taxon>
        <taxon>Methanobacteriota</taxon>
        <taxon>Thermococci</taxon>
        <taxon>Thermococcales</taxon>
        <taxon>Thermococcaceae</taxon>
        <taxon>Thermococcus</taxon>
    </lineage>
</organism>
<dbReference type="GO" id="GO:0003824">
    <property type="term" value="F:catalytic activity"/>
    <property type="evidence" value="ECO:0007669"/>
    <property type="project" value="InterPro"/>
</dbReference>
<keyword evidence="5" id="KW-1185">Reference proteome</keyword>
<evidence type="ECO:0000313" key="5">
    <source>
        <dbReference type="Proteomes" id="UP000322631"/>
    </source>
</evidence>
<dbReference type="PANTHER" id="PTHR36306:SF1">
    <property type="entry name" value="ALPHA-AMYLASE-RELATED"/>
    <property type="match status" value="1"/>
</dbReference>
<accession>A0A5C0SKP0</accession>